<keyword evidence="2" id="KW-1185">Reference proteome</keyword>
<proteinExistence type="predicted"/>
<organism evidence="1 2">
    <name type="scientific">Thermoanaerobacterium butyriciformans</name>
    <dbReference type="NCBI Taxonomy" id="1702242"/>
    <lineage>
        <taxon>Bacteria</taxon>
        <taxon>Bacillati</taxon>
        <taxon>Bacillota</taxon>
        <taxon>Clostridia</taxon>
        <taxon>Thermoanaerobacterales</taxon>
        <taxon>Thermoanaerobacteraceae</taxon>
        <taxon>Thermoanaerobacterium</taxon>
    </lineage>
</organism>
<comment type="caution">
    <text evidence="1">The sequence shown here is derived from an EMBL/GenBank/DDBJ whole genome shotgun (WGS) entry which is preliminary data.</text>
</comment>
<dbReference type="EMBL" id="JAGGLT010000019">
    <property type="protein sequence ID" value="MBP2072300.1"/>
    <property type="molecule type" value="Genomic_DNA"/>
</dbReference>
<dbReference type="Proteomes" id="UP001166402">
    <property type="component" value="Unassembled WGS sequence"/>
</dbReference>
<dbReference type="RefSeq" id="WP_209454084.1">
    <property type="nucleotide sequence ID" value="NZ_JAGGLT010000019.1"/>
</dbReference>
<sequence>MKKKIFSYVLLIVLISYMGLEYSFAGDAGIKTSKSYTESFLREINNDYESVLEEKGVSREKIKKLSPSILKGILFQAYANNFTDNQIQQLVEGQLSLLNENSPAKMNNSGKIRDDGLIETNYGVFLNLYANKTIKDVAENNEKYYNVSNNIKFNNSTMVQPLSYTGSYRSITNSKDQSGTYWLIKSEAGYREATAFVTLPTIDSMSTNDRAYMFFSVNTNPSSIVGDYGVVYSPNISAWVPCTNTGVWNSSTQKYDMSWWNGNSIPSNITKLYFDVVVTTTSTNDTVTITIYNGDNFSQVLGTKTITFNNNPINSTYSNINIYREITMAQINTGTLNTNTGSYFKNAIFTNSYIYSTTGYYQWGTSQTNDAYIQAPTTKQLNTITVNSYSKWYSEDITMRYNIP</sequence>
<evidence type="ECO:0000313" key="1">
    <source>
        <dbReference type="EMBL" id="MBP2072300.1"/>
    </source>
</evidence>
<accession>A0ABS4NF53</accession>
<evidence type="ECO:0000313" key="2">
    <source>
        <dbReference type="Proteomes" id="UP001166402"/>
    </source>
</evidence>
<reference evidence="1" key="1">
    <citation type="submission" date="2021-03" db="EMBL/GenBank/DDBJ databases">
        <title>Genomic Encyclopedia of Type Strains, Phase IV (KMG-IV): sequencing the most valuable type-strain genomes for metagenomic binning, comparative biology and taxonomic classification.</title>
        <authorList>
            <person name="Goeker M."/>
        </authorList>
    </citation>
    <scope>NUCLEOTIDE SEQUENCE</scope>
    <source>
        <strain evidence="1">DSM 101588</strain>
    </source>
</reference>
<protein>
    <submittedName>
        <fullName evidence="1">Uncharacterized protein</fullName>
    </submittedName>
</protein>
<gene>
    <name evidence="1" type="ORF">J2Z80_001831</name>
</gene>
<name>A0ABS4NF53_9THEO</name>